<dbReference type="KEGG" id="spt:SPA3425"/>
<dbReference type="EMBL" id="CP000026">
    <property type="protein sequence ID" value="AAV79236.1"/>
    <property type="molecule type" value="Genomic_DNA"/>
</dbReference>
<name>A0A0H2WTE6_SALPA</name>
<dbReference type="Gene3D" id="2.40.50.660">
    <property type="match status" value="1"/>
</dbReference>
<dbReference type="Pfam" id="PF10694">
    <property type="entry name" value="DUF2500"/>
    <property type="match status" value="1"/>
</dbReference>
<dbReference type="Proteomes" id="UP000008185">
    <property type="component" value="Chromosome"/>
</dbReference>
<organism evidence="3 5">
    <name type="scientific">Salmonella paratyphi A (strain ATCC 9150 / SARB42)</name>
    <dbReference type="NCBI Taxonomy" id="295319"/>
    <lineage>
        <taxon>Bacteria</taxon>
        <taxon>Pseudomonadati</taxon>
        <taxon>Pseudomonadota</taxon>
        <taxon>Gammaproteobacteria</taxon>
        <taxon>Enterobacterales</taxon>
        <taxon>Enterobacteriaceae</taxon>
        <taxon>Salmonella</taxon>
    </lineage>
</organism>
<keyword evidence="2" id="KW-0472">Membrane</keyword>
<dbReference type="InterPro" id="IPR019635">
    <property type="entry name" value="DUF2500"/>
</dbReference>
<feature type="transmembrane region" description="Helical" evidence="2">
    <location>
        <begin position="6"/>
        <end position="24"/>
    </location>
</feature>
<proteinExistence type="predicted"/>
<keyword evidence="2" id="KW-0812">Transmembrane</keyword>
<dbReference type="RefSeq" id="WP_000042855.1">
    <property type="nucleotide sequence ID" value="NC_006511.1"/>
</dbReference>
<protein>
    <submittedName>
        <fullName evidence="4">DUF2500 domain-containing protein</fullName>
    </submittedName>
    <submittedName>
        <fullName evidence="3">Membrane protein</fullName>
    </submittedName>
</protein>
<gene>
    <name evidence="3" type="primary">yhhM</name>
    <name evidence="3" type="ordered locus">SPA3425</name>
    <name evidence="4" type="ORF">GNB70_002334</name>
</gene>
<reference evidence="3 5" key="1">
    <citation type="journal article" date="2004" name="Nat. Genet.">
        <title>Comparison of genome degradation in Paratyphi A and Typhi, human-restricted serovars of Salmonella enterica that cause typhoid.</title>
        <authorList>
            <person name="McClelland M."/>
            <person name="Sanderson K.E."/>
            <person name="Clifton S.W."/>
            <person name="Latreille P."/>
            <person name="Porwollik S."/>
            <person name="Sabo A."/>
            <person name="Meyer R."/>
            <person name="Bieri T."/>
            <person name="Ozersky P."/>
            <person name="McLellan M."/>
            <person name="Harkins C.R."/>
            <person name="Wang C."/>
            <person name="Nguyen C."/>
            <person name="Berghoff A."/>
            <person name="Elliott G."/>
            <person name="Kohlberg S."/>
            <person name="Strong C."/>
            <person name="Du F."/>
            <person name="Carter J."/>
            <person name="Kremizki C."/>
            <person name="Layman D."/>
            <person name="Leonard S."/>
            <person name="Sun H."/>
            <person name="Fulton L."/>
            <person name="Nash W."/>
            <person name="Miner T."/>
            <person name="Minx P."/>
            <person name="Delehaunty K."/>
            <person name="Fronick C."/>
            <person name="Magrini V."/>
            <person name="Nhan M."/>
            <person name="Warren W."/>
            <person name="Florea L."/>
            <person name="Spieth J."/>
            <person name="Wilson R.K."/>
        </authorList>
    </citation>
    <scope>NUCLEOTIDE SEQUENCE [LARGE SCALE GENOMIC DNA]</scope>
    <source>
        <strain evidence="3">ATCC 9150</strain>
        <strain evidence="5">ATCC 9150 / SARB42</strain>
    </source>
</reference>
<dbReference type="SMR" id="A0A0H2WTE6"/>
<reference evidence="4" key="2">
    <citation type="journal article" date="2018" name="Genome Biol.">
        <title>SKESA: strategic k-mer extension for scrupulous assemblies.</title>
        <authorList>
            <person name="Souvorov A."/>
            <person name="Agarwala R."/>
            <person name="Lipman D.J."/>
        </authorList>
    </citation>
    <scope>NUCLEOTIDE SEQUENCE</scope>
    <source>
        <strain evidence="4">ATCC 9150</strain>
    </source>
</reference>
<evidence type="ECO:0000313" key="5">
    <source>
        <dbReference type="Proteomes" id="UP000008185"/>
    </source>
</evidence>
<dbReference type="AlphaFoldDB" id="A0A0H2WTE6"/>
<keyword evidence="2" id="KW-1133">Transmembrane helix</keyword>
<dbReference type="HOGENOM" id="CLU_160683_0_0_6"/>
<evidence type="ECO:0000313" key="3">
    <source>
        <dbReference type="EMBL" id="AAV79236.1"/>
    </source>
</evidence>
<accession>A0A0H2WTE6</accession>
<feature type="region of interest" description="Disordered" evidence="1">
    <location>
        <begin position="45"/>
        <end position="71"/>
    </location>
</feature>
<evidence type="ECO:0000313" key="4">
    <source>
        <dbReference type="EMBL" id="HAE6986650.1"/>
    </source>
</evidence>
<evidence type="ECO:0000256" key="1">
    <source>
        <dbReference type="SAM" id="MobiDB-lite"/>
    </source>
</evidence>
<evidence type="ECO:0000256" key="2">
    <source>
        <dbReference type="SAM" id="Phobius"/>
    </source>
</evidence>
<reference evidence="4" key="3">
    <citation type="submission" date="2018-07" db="EMBL/GenBank/DDBJ databases">
        <authorList>
            <consortium name="NCBI Pathogen Detection Project"/>
        </authorList>
    </citation>
    <scope>NUCLEOTIDE SEQUENCE</scope>
    <source>
        <strain evidence="4">ATCC 9150</strain>
    </source>
</reference>
<dbReference type="EMBL" id="DAASTS010000010">
    <property type="protein sequence ID" value="HAE6986650.1"/>
    <property type="molecule type" value="Genomic_DNA"/>
</dbReference>
<sequence length="123" mass="13870">MSKPPLFFIIIIALIVVAASFRFVQQRREKAANEAAPLQQKQVVVSNKREKPVNDRRSRQQEVSPAGTSMRYEASFKPLNGGLEKTFRLQAQQYHALTVGDQGTLSYKGTRFVGFVSRTPDNE</sequence>
<feature type="compositionally biased region" description="Basic and acidic residues" evidence="1">
    <location>
        <begin position="47"/>
        <end position="60"/>
    </location>
</feature>